<sequence>MSDQPILLPSSVAECLLLFATGAIPELCPTAGAIAHGGALVICDC</sequence>
<dbReference type="EMBL" id="GBRH01198160">
    <property type="protein sequence ID" value="JAD99735.1"/>
    <property type="molecule type" value="Transcribed_RNA"/>
</dbReference>
<dbReference type="AlphaFoldDB" id="A0A0A9EPE8"/>
<proteinExistence type="predicted"/>
<accession>A0A0A9EPE8</accession>
<protein>
    <submittedName>
        <fullName evidence="1">Uncharacterized protein</fullName>
    </submittedName>
</protein>
<reference evidence="1" key="1">
    <citation type="submission" date="2014-09" db="EMBL/GenBank/DDBJ databases">
        <authorList>
            <person name="Magalhaes I.L.F."/>
            <person name="Oliveira U."/>
            <person name="Santos F.R."/>
            <person name="Vidigal T.H.D.A."/>
            <person name="Brescovit A.D."/>
            <person name="Santos A.J."/>
        </authorList>
    </citation>
    <scope>NUCLEOTIDE SEQUENCE</scope>
    <source>
        <tissue evidence="1">Shoot tissue taken approximately 20 cm above the soil surface</tissue>
    </source>
</reference>
<reference evidence="1" key="2">
    <citation type="journal article" date="2015" name="Data Brief">
        <title>Shoot transcriptome of the giant reed, Arundo donax.</title>
        <authorList>
            <person name="Barrero R.A."/>
            <person name="Guerrero F.D."/>
            <person name="Moolhuijzen P."/>
            <person name="Goolsby J.A."/>
            <person name="Tidwell J."/>
            <person name="Bellgard S.E."/>
            <person name="Bellgard M.I."/>
        </authorList>
    </citation>
    <scope>NUCLEOTIDE SEQUENCE</scope>
    <source>
        <tissue evidence="1">Shoot tissue taken approximately 20 cm above the soil surface</tissue>
    </source>
</reference>
<evidence type="ECO:0000313" key="1">
    <source>
        <dbReference type="EMBL" id="JAD99735.1"/>
    </source>
</evidence>
<organism evidence="1">
    <name type="scientific">Arundo donax</name>
    <name type="common">Giant reed</name>
    <name type="synonym">Donax arundinaceus</name>
    <dbReference type="NCBI Taxonomy" id="35708"/>
    <lineage>
        <taxon>Eukaryota</taxon>
        <taxon>Viridiplantae</taxon>
        <taxon>Streptophyta</taxon>
        <taxon>Embryophyta</taxon>
        <taxon>Tracheophyta</taxon>
        <taxon>Spermatophyta</taxon>
        <taxon>Magnoliopsida</taxon>
        <taxon>Liliopsida</taxon>
        <taxon>Poales</taxon>
        <taxon>Poaceae</taxon>
        <taxon>PACMAD clade</taxon>
        <taxon>Arundinoideae</taxon>
        <taxon>Arundineae</taxon>
        <taxon>Arundo</taxon>
    </lineage>
</organism>
<name>A0A0A9EPE8_ARUDO</name>